<dbReference type="EC" id="5.1.3.3" evidence="5"/>
<dbReference type="InterPro" id="IPR008183">
    <property type="entry name" value="Aldose_1/G6P_1-epimerase"/>
</dbReference>
<evidence type="ECO:0000256" key="1">
    <source>
        <dbReference type="ARBA" id="ARBA00005028"/>
    </source>
</evidence>
<dbReference type="PANTHER" id="PTHR10091:SF0">
    <property type="entry name" value="GALACTOSE MUTAROTASE"/>
    <property type="match status" value="1"/>
</dbReference>
<dbReference type="GO" id="GO:0030246">
    <property type="term" value="F:carbohydrate binding"/>
    <property type="evidence" value="ECO:0007669"/>
    <property type="project" value="InterPro"/>
</dbReference>
<evidence type="ECO:0000256" key="4">
    <source>
        <dbReference type="ARBA" id="ARBA00023277"/>
    </source>
</evidence>
<feature type="binding site" evidence="7">
    <location>
        <position position="248"/>
    </location>
    <ligand>
        <name>beta-D-galactose</name>
        <dbReference type="ChEBI" id="CHEBI:27667"/>
    </ligand>
</feature>
<accession>A0A4S4BS93</accession>
<dbReference type="RefSeq" id="WP_136356243.1">
    <property type="nucleotide sequence ID" value="NZ_CP046266.1"/>
</dbReference>
<reference evidence="9 10" key="1">
    <citation type="submission" date="2019-04" db="EMBL/GenBank/DDBJ databases">
        <title>Bacillus sediminilitoris sp. nov., isolated from a tidal flat sediment on the East China Sea.</title>
        <authorList>
            <person name="Wei Y."/>
            <person name="Mao H."/>
            <person name="Fang J."/>
        </authorList>
    </citation>
    <scope>NUCLEOTIDE SEQUENCE [LARGE SCALE GENOMIC DNA]</scope>
    <source>
        <strain evidence="9 10">DSL-17</strain>
    </source>
</reference>
<dbReference type="NCBIfam" id="NF008277">
    <property type="entry name" value="PRK11055.1"/>
    <property type="match status" value="1"/>
</dbReference>
<keyword evidence="3 5" id="KW-0413">Isomerase</keyword>
<evidence type="ECO:0000313" key="10">
    <source>
        <dbReference type="Proteomes" id="UP000310334"/>
    </source>
</evidence>
<comment type="caution">
    <text evidence="9">The sequence shown here is derived from an EMBL/GenBank/DDBJ whole genome shotgun (WGS) entry which is preliminary data.</text>
</comment>
<comment type="pathway">
    <text evidence="1 5">Carbohydrate metabolism; hexose metabolism.</text>
</comment>
<evidence type="ECO:0000256" key="8">
    <source>
        <dbReference type="PIRSR" id="PIRSR005096-3"/>
    </source>
</evidence>
<dbReference type="Proteomes" id="UP000310334">
    <property type="component" value="Unassembled WGS sequence"/>
</dbReference>
<organism evidence="9 10">
    <name type="scientific">Metabacillus sediminilitoris</name>
    <dbReference type="NCBI Taxonomy" id="2567941"/>
    <lineage>
        <taxon>Bacteria</taxon>
        <taxon>Bacillati</taxon>
        <taxon>Bacillota</taxon>
        <taxon>Bacilli</taxon>
        <taxon>Bacillales</taxon>
        <taxon>Bacillaceae</taxon>
        <taxon>Metabacillus</taxon>
    </lineage>
</organism>
<dbReference type="GO" id="GO:0005737">
    <property type="term" value="C:cytoplasm"/>
    <property type="evidence" value="ECO:0007669"/>
    <property type="project" value="TreeGrafter"/>
</dbReference>
<dbReference type="PANTHER" id="PTHR10091">
    <property type="entry name" value="ALDOSE-1-EPIMERASE"/>
    <property type="match status" value="1"/>
</dbReference>
<gene>
    <name evidence="9" type="ORF">E6W99_17620</name>
</gene>
<dbReference type="InterPro" id="IPR047215">
    <property type="entry name" value="Galactose_mutarotase-like"/>
</dbReference>
<dbReference type="SUPFAM" id="SSF74650">
    <property type="entry name" value="Galactose mutarotase-like"/>
    <property type="match status" value="1"/>
</dbReference>
<feature type="active site" description="Proton donor" evidence="6">
    <location>
        <position position="175"/>
    </location>
</feature>
<dbReference type="InterPro" id="IPR014718">
    <property type="entry name" value="GH-type_carb-bd"/>
</dbReference>
<proteinExistence type="inferred from homology"/>
<dbReference type="Gene3D" id="2.70.98.10">
    <property type="match status" value="1"/>
</dbReference>
<dbReference type="CDD" id="cd09019">
    <property type="entry name" value="galactose_mutarotase_like"/>
    <property type="match status" value="1"/>
</dbReference>
<dbReference type="AlphaFoldDB" id="A0A4S4BS93"/>
<dbReference type="GO" id="GO:0004034">
    <property type="term" value="F:aldose 1-epimerase activity"/>
    <property type="evidence" value="ECO:0007669"/>
    <property type="project" value="UniProtKB-EC"/>
</dbReference>
<evidence type="ECO:0000256" key="2">
    <source>
        <dbReference type="ARBA" id="ARBA00006206"/>
    </source>
</evidence>
<keyword evidence="4 5" id="KW-0119">Carbohydrate metabolism</keyword>
<dbReference type="GO" id="GO:0006006">
    <property type="term" value="P:glucose metabolic process"/>
    <property type="evidence" value="ECO:0007669"/>
    <property type="project" value="TreeGrafter"/>
</dbReference>
<feature type="binding site" evidence="8">
    <location>
        <begin position="175"/>
        <end position="177"/>
    </location>
    <ligand>
        <name>beta-D-galactose</name>
        <dbReference type="ChEBI" id="CHEBI:27667"/>
    </ligand>
</feature>
<comment type="similarity">
    <text evidence="2 5">Belongs to the aldose epimerase family.</text>
</comment>
<dbReference type="UniPathway" id="UPA00242"/>
<feature type="active site" description="Proton acceptor" evidence="6">
    <location>
        <position position="309"/>
    </location>
</feature>
<evidence type="ECO:0000256" key="3">
    <source>
        <dbReference type="ARBA" id="ARBA00023235"/>
    </source>
</evidence>
<dbReference type="InterPro" id="IPR015443">
    <property type="entry name" value="Aldose_1-epimerase"/>
</dbReference>
<evidence type="ECO:0000313" key="9">
    <source>
        <dbReference type="EMBL" id="THF77898.1"/>
    </source>
</evidence>
<dbReference type="Pfam" id="PF01263">
    <property type="entry name" value="Aldose_epim"/>
    <property type="match status" value="1"/>
</dbReference>
<sequence length="345" mass="38523">MKIDTREILGKWKEYTLTNDRGMAVSVLNFGGIITKIIVPDRDGNSENVVLGYKDYNEYESNPHYFGAIIGRVAGRIQGASFEIDNKTYPLEANNGENHLHGGSNGFHQVIWEVTPIQAKKEIGLNLSYKSVDGESGYPGNVEIVVSYTLNNENQIIIDYKASSDKTTPFTLTNHTYFNLSGNTKNIVQDHHVTIDSSSFVELDEYLIPTGKLLHVEGTSFDFRTGHTLGDGFNNEFIQNKIAENGYDHYFIFDNSREYNAIVREPGSGRVLSINTNHPGMVMYTSNSLNEGLELAEGSSRKYLGVCFETQESPASLHHEGFPNAILKPGENYHKQTVFTFGIEA</sequence>
<comment type="catalytic activity">
    <reaction evidence="5">
        <text>alpha-D-glucose = beta-D-glucose</text>
        <dbReference type="Rhea" id="RHEA:10264"/>
        <dbReference type="ChEBI" id="CHEBI:15903"/>
        <dbReference type="ChEBI" id="CHEBI:17925"/>
        <dbReference type="EC" id="5.1.3.3"/>
    </reaction>
</comment>
<name>A0A4S4BS93_9BACI</name>
<keyword evidence="10" id="KW-1185">Reference proteome</keyword>
<dbReference type="OrthoDB" id="9779408at2"/>
<evidence type="ECO:0000256" key="5">
    <source>
        <dbReference type="PIRNR" id="PIRNR005096"/>
    </source>
</evidence>
<dbReference type="InterPro" id="IPR011013">
    <property type="entry name" value="Gal_mutarotase_sf_dom"/>
</dbReference>
<dbReference type="GO" id="GO:0033499">
    <property type="term" value="P:galactose catabolic process via UDP-galactose, Leloir pathway"/>
    <property type="evidence" value="ECO:0007669"/>
    <property type="project" value="TreeGrafter"/>
</dbReference>
<dbReference type="EMBL" id="SSNT01000013">
    <property type="protein sequence ID" value="THF77898.1"/>
    <property type="molecule type" value="Genomic_DNA"/>
</dbReference>
<protein>
    <recommendedName>
        <fullName evidence="5">Aldose 1-epimerase</fullName>
        <ecNumber evidence="5">5.1.3.3</ecNumber>
    </recommendedName>
</protein>
<evidence type="ECO:0000256" key="7">
    <source>
        <dbReference type="PIRSR" id="PIRSR005096-2"/>
    </source>
</evidence>
<dbReference type="PIRSF" id="PIRSF005096">
    <property type="entry name" value="GALM"/>
    <property type="match status" value="1"/>
</dbReference>
<evidence type="ECO:0000256" key="6">
    <source>
        <dbReference type="PIRSR" id="PIRSR005096-1"/>
    </source>
</evidence>